<dbReference type="AlphaFoldDB" id="A0AAV4YCP0"/>
<gene>
    <name evidence="2" type="primary">X975_26323</name>
    <name evidence="2" type="ORF">CEXT_13691</name>
</gene>
<proteinExistence type="predicted"/>
<comment type="caution">
    <text evidence="2">The sequence shown here is derived from an EMBL/GenBank/DDBJ whole genome shotgun (WGS) entry which is preliminary data.</text>
</comment>
<evidence type="ECO:0000313" key="3">
    <source>
        <dbReference type="Proteomes" id="UP001054945"/>
    </source>
</evidence>
<evidence type="ECO:0000313" key="2">
    <source>
        <dbReference type="EMBL" id="GIZ04151.1"/>
    </source>
</evidence>
<sequence length="141" mass="15654">MDHYTAPPPSCTFKEPDTYKGGPPDTLWRTSSSFKEKGTLSAAIAANNLSKSLPNASSDSDLSRVRQQRKSPSLSNVISESHSRQKENNSASCSSKKCTRTSFTWGRRLHRPWLSGFNILSFATKLSSLKKIFPGLIIKLY</sequence>
<feature type="region of interest" description="Disordered" evidence="1">
    <location>
        <begin position="1"/>
        <end position="31"/>
    </location>
</feature>
<name>A0AAV4YCP0_CAEEX</name>
<feature type="region of interest" description="Disordered" evidence="1">
    <location>
        <begin position="51"/>
        <end position="96"/>
    </location>
</feature>
<dbReference type="Proteomes" id="UP001054945">
    <property type="component" value="Unassembled WGS sequence"/>
</dbReference>
<feature type="compositionally biased region" description="Polar residues" evidence="1">
    <location>
        <begin position="70"/>
        <end position="80"/>
    </location>
</feature>
<feature type="compositionally biased region" description="Polar residues" evidence="1">
    <location>
        <begin position="51"/>
        <end position="60"/>
    </location>
</feature>
<protein>
    <submittedName>
        <fullName evidence="2">Uncharacterized protein</fullName>
    </submittedName>
</protein>
<accession>A0AAV4YCP0</accession>
<keyword evidence="3" id="KW-1185">Reference proteome</keyword>
<feature type="compositionally biased region" description="Pro residues" evidence="1">
    <location>
        <begin position="1"/>
        <end position="10"/>
    </location>
</feature>
<dbReference type="EMBL" id="BPLR01001692">
    <property type="protein sequence ID" value="GIZ04151.1"/>
    <property type="molecule type" value="Genomic_DNA"/>
</dbReference>
<reference evidence="2 3" key="1">
    <citation type="submission" date="2021-06" db="EMBL/GenBank/DDBJ databases">
        <title>Caerostris extrusa draft genome.</title>
        <authorList>
            <person name="Kono N."/>
            <person name="Arakawa K."/>
        </authorList>
    </citation>
    <scope>NUCLEOTIDE SEQUENCE [LARGE SCALE GENOMIC DNA]</scope>
</reference>
<evidence type="ECO:0000256" key="1">
    <source>
        <dbReference type="SAM" id="MobiDB-lite"/>
    </source>
</evidence>
<organism evidence="2 3">
    <name type="scientific">Caerostris extrusa</name>
    <name type="common">Bark spider</name>
    <name type="synonym">Caerostris bankana</name>
    <dbReference type="NCBI Taxonomy" id="172846"/>
    <lineage>
        <taxon>Eukaryota</taxon>
        <taxon>Metazoa</taxon>
        <taxon>Ecdysozoa</taxon>
        <taxon>Arthropoda</taxon>
        <taxon>Chelicerata</taxon>
        <taxon>Arachnida</taxon>
        <taxon>Araneae</taxon>
        <taxon>Araneomorphae</taxon>
        <taxon>Entelegynae</taxon>
        <taxon>Araneoidea</taxon>
        <taxon>Araneidae</taxon>
        <taxon>Caerostris</taxon>
    </lineage>
</organism>